<proteinExistence type="predicted"/>
<gene>
    <name evidence="2" type="ORF">DLM86_21260</name>
</gene>
<organism evidence="2 3">
    <name type="scientific">Paenibacillus flagellatus</name>
    <dbReference type="NCBI Taxonomy" id="2211139"/>
    <lineage>
        <taxon>Bacteria</taxon>
        <taxon>Bacillati</taxon>
        <taxon>Bacillota</taxon>
        <taxon>Bacilli</taxon>
        <taxon>Bacillales</taxon>
        <taxon>Paenibacillaceae</taxon>
        <taxon>Paenibacillus</taxon>
    </lineage>
</organism>
<reference evidence="2 3" key="1">
    <citation type="submission" date="2018-05" db="EMBL/GenBank/DDBJ databases">
        <title>Paenibacillus flagellatus sp. nov., isolated from selenium mineral soil.</title>
        <authorList>
            <person name="Dai X."/>
        </authorList>
    </citation>
    <scope>NUCLEOTIDE SEQUENCE [LARGE SCALE GENOMIC DNA]</scope>
    <source>
        <strain evidence="2 3">DXL2</strain>
    </source>
</reference>
<dbReference type="Pfam" id="PF07441">
    <property type="entry name" value="BofA"/>
    <property type="match status" value="1"/>
</dbReference>
<evidence type="ECO:0000313" key="3">
    <source>
        <dbReference type="Proteomes" id="UP000247476"/>
    </source>
</evidence>
<feature type="transmembrane region" description="Helical" evidence="1">
    <location>
        <begin position="6"/>
        <end position="22"/>
    </location>
</feature>
<name>A0A2V5KTT8_9BACL</name>
<dbReference type="EMBL" id="QJVJ01000009">
    <property type="protein sequence ID" value="PYI52696.1"/>
    <property type="molecule type" value="Genomic_DNA"/>
</dbReference>
<dbReference type="InterPro" id="IPR010001">
    <property type="entry name" value="BofA"/>
</dbReference>
<dbReference type="RefSeq" id="WP_110842064.1">
    <property type="nucleotide sequence ID" value="NZ_QJVJ01000009.1"/>
</dbReference>
<dbReference type="OrthoDB" id="2659295at2"/>
<sequence>MHYLWLGLLVVSSVLLIVTLVRRKQSWHWMGAAVLHIVVAAFLLYFVNLGGAPYDFHVPVNMPTVATVLLLGVPGLLMLIGLKLVLF</sequence>
<keyword evidence="1" id="KW-0472">Membrane</keyword>
<protein>
    <submittedName>
        <fullName evidence="2">Pro-sigmaK processing inhibitor BofA</fullName>
    </submittedName>
</protein>
<keyword evidence="1" id="KW-1133">Transmembrane helix</keyword>
<dbReference type="Proteomes" id="UP000247476">
    <property type="component" value="Unassembled WGS sequence"/>
</dbReference>
<evidence type="ECO:0000256" key="1">
    <source>
        <dbReference type="SAM" id="Phobius"/>
    </source>
</evidence>
<keyword evidence="1" id="KW-0812">Transmembrane</keyword>
<dbReference type="AlphaFoldDB" id="A0A2V5KTT8"/>
<accession>A0A2V5KTT8</accession>
<comment type="caution">
    <text evidence="2">The sequence shown here is derived from an EMBL/GenBank/DDBJ whole genome shotgun (WGS) entry which is preliminary data.</text>
</comment>
<evidence type="ECO:0000313" key="2">
    <source>
        <dbReference type="EMBL" id="PYI52696.1"/>
    </source>
</evidence>
<keyword evidence="3" id="KW-1185">Reference proteome</keyword>
<feature type="transmembrane region" description="Helical" evidence="1">
    <location>
        <begin position="67"/>
        <end position="86"/>
    </location>
</feature>
<feature type="transmembrane region" description="Helical" evidence="1">
    <location>
        <begin position="29"/>
        <end position="47"/>
    </location>
</feature>